<feature type="transmembrane region" description="Helical" evidence="5">
    <location>
        <begin position="74"/>
        <end position="93"/>
    </location>
</feature>
<dbReference type="EMBL" id="DXIQ01000041">
    <property type="protein sequence ID" value="HIV38707.1"/>
    <property type="molecule type" value="Genomic_DNA"/>
</dbReference>
<keyword evidence="4 5" id="KW-0472">Membrane</keyword>
<evidence type="ECO:0000256" key="5">
    <source>
        <dbReference type="SAM" id="Phobius"/>
    </source>
</evidence>
<reference evidence="6" key="1">
    <citation type="journal article" date="2021" name="PeerJ">
        <title>Extensive microbial diversity within the chicken gut microbiome revealed by metagenomics and culture.</title>
        <authorList>
            <person name="Gilroy R."/>
            <person name="Ravi A."/>
            <person name="Getino M."/>
            <person name="Pursley I."/>
            <person name="Horton D.L."/>
            <person name="Alikhan N.F."/>
            <person name="Baker D."/>
            <person name="Gharbi K."/>
            <person name="Hall N."/>
            <person name="Watson M."/>
            <person name="Adriaenssens E.M."/>
            <person name="Foster-Nyarko E."/>
            <person name="Jarju S."/>
            <person name="Secka A."/>
            <person name="Antonio M."/>
            <person name="Oren A."/>
            <person name="Chaudhuri R.R."/>
            <person name="La Ragione R."/>
            <person name="Hildebrand F."/>
            <person name="Pallen M.J."/>
        </authorList>
    </citation>
    <scope>NUCLEOTIDE SEQUENCE</scope>
    <source>
        <strain evidence="6">CHK195-9823</strain>
    </source>
</reference>
<dbReference type="InterPro" id="IPR007318">
    <property type="entry name" value="Phopholipid_MeTrfase"/>
</dbReference>
<sequence>MNGVLLFLPFFAVRFLLPLVLNPGALARAAYFAPMQGREKAAYYIYQICNIAIFFYLLFLKIRSGYSWQFYTGLICYILGLCLCTAAMVNFSFPDEMGFNRRGLYRFSRNPMYVVYFICFAGMAFLTRSGILLGLVILFRISGHWIILAEERWCIRKFGDRYREYMKKVRRYI</sequence>
<comment type="caution">
    <text evidence="6">The sequence shown here is derived from an EMBL/GenBank/DDBJ whole genome shotgun (WGS) entry which is preliminary data.</text>
</comment>
<evidence type="ECO:0000256" key="2">
    <source>
        <dbReference type="ARBA" id="ARBA00022692"/>
    </source>
</evidence>
<evidence type="ECO:0000313" key="6">
    <source>
        <dbReference type="EMBL" id="HIV38707.1"/>
    </source>
</evidence>
<organism evidence="6 7">
    <name type="scientific">Candidatus Blautia stercorigallinarum</name>
    <dbReference type="NCBI Taxonomy" id="2838501"/>
    <lineage>
        <taxon>Bacteria</taxon>
        <taxon>Bacillati</taxon>
        <taxon>Bacillota</taxon>
        <taxon>Clostridia</taxon>
        <taxon>Lachnospirales</taxon>
        <taxon>Lachnospiraceae</taxon>
        <taxon>Blautia</taxon>
    </lineage>
</organism>
<dbReference type="AlphaFoldDB" id="A0A9D1PCG6"/>
<dbReference type="GO" id="GO:0012505">
    <property type="term" value="C:endomembrane system"/>
    <property type="evidence" value="ECO:0007669"/>
    <property type="project" value="UniProtKB-SubCell"/>
</dbReference>
<evidence type="ECO:0000256" key="3">
    <source>
        <dbReference type="ARBA" id="ARBA00022989"/>
    </source>
</evidence>
<feature type="transmembrane region" description="Helical" evidence="5">
    <location>
        <begin position="113"/>
        <end position="139"/>
    </location>
</feature>
<accession>A0A9D1PCG6</accession>
<dbReference type="Pfam" id="PF04191">
    <property type="entry name" value="PEMT"/>
    <property type="match status" value="1"/>
</dbReference>
<keyword evidence="3 5" id="KW-1133">Transmembrane helix</keyword>
<dbReference type="Proteomes" id="UP000886814">
    <property type="component" value="Unassembled WGS sequence"/>
</dbReference>
<protein>
    <submittedName>
        <fullName evidence="6">Isoprenylcysteine carboxylmethyltransferase family protein</fullName>
    </submittedName>
</protein>
<evidence type="ECO:0000256" key="4">
    <source>
        <dbReference type="ARBA" id="ARBA00023136"/>
    </source>
</evidence>
<comment type="subcellular location">
    <subcellularLocation>
        <location evidence="1">Endomembrane system</location>
        <topology evidence="1">Multi-pass membrane protein</topology>
    </subcellularLocation>
</comment>
<dbReference type="Gene3D" id="1.20.120.1630">
    <property type="match status" value="1"/>
</dbReference>
<name>A0A9D1PCG6_9FIRM</name>
<gene>
    <name evidence="6" type="ORF">H9747_06860</name>
</gene>
<keyword evidence="2 5" id="KW-0812">Transmembrane</keyword>
<evidence type="ECO:0000313" key="7">
    <source>
        <dbReference type="Proteomes" id="UP000886814"/>
    </source>
</evidence>
<proteinExistence type="predicted"/>
<evidence type="ECO:0000256" key="1">
    <source>
        <dbReference type="ARBA" id="ARBA00004127"/>
    </source>
</evidence>
<feature type="transmembrane region" description="Helical" evidence="5">
    <location>
        <begin position="45"/>
        <end position="62"/>
    </location>
</feature>
<reference evidence="6" key="2">
    <citation type="submission" date="2021-04" db="EMBL/GenBank/DDBJ databases">
        <authorList>
            <person name="Gilroy R."/>
        </authorList>
    </citation>
    <scope>NUCLEOTIDE SEQUENCE</scope>
    <source>
        <strain evidence="6">CHK195-9823</strain>
    </source>
</reference>